<dbReference type="EMBL" id="CP060394">
    <property type="protein sequence ID" value="QNI33841.1"/>
    <property type="molecule type" value="Genomic_DNA"/>
</dbReference>
<dbReference type="GO" id="GO:0050660">
    <property type="term" value="F:flavin adenine dinucleotide binding"/>
    <property type="evidence" value="ECO:0007669"/>
    <property type="project" value="TreeGrafter"/>
</dbReference>
<reference evidence="2 3" key="1">
    <citation type="submission" date="2020-08" db="EMBL/GenBank/DDBJ databases">
        <title>Edaphobacter telluris sp. nov. and Acidobacterium dinghuensis sp. nov., two acidobacteria isolated from forest soil.</title>
        <authorList>
            <person name="Fu J."/>
            <person name="Qiu L."/>
        </authorList>
    </citation>
    <scope>NUCLEOTIDE SEQUENCE [LARGE SCALE GENOMIC DNA]</scope>
    <source>
        <strain evidence="2">4Y35</strain>
    </source>
</reference>
<sequence>MKKLKRFETIIIGGGQAGLSVSHYLQREGRDHIILERAAEAANAWRNHRWDSFTLNTPNWQSRLAGAPIPGKDPDGFLSRNEIVKYFEEFIQKNRPPIWYGTHVFAVDAVKDGYIVRTTAGMLHANNVVVATGLHQKPRIPQFKGALSPKIRQLHSDSYRNPDSLAAGAVLVVGSAQSGAQIAEELYQSGRKVYLSVSRSGRVPRRYRGRDINLWSHILGLYERSVDELSSRHEKFGGKPHISGTQGGHTLNLHQFAADGVNLLGRVTELDGEKVRLARDLHLMVAAADRYEANLVTRIDSYIERRSLAMPQETLPHLAAGFEQPERDELDLTRANVNSVIWATGYSFDFTMVRLPVFDADGYPVQQRGVSEYAGLYFVGLPWLHNAKSGLLFGVPEDAAYIASHIIERDQYKVLNSTTYEEAVLPHESWT</sequence>
<dbReference type="PANTHER" id="PTHR43539:SF78">
    <property type="entry name" value="FLAVIN-CONTAINING MONOOXYGENASE"/>
    <property type="match status" value="1"/>
</dbReference>
<keyword evidence="3" id="KW-1185">Reference proteome</keyword>
<dbReference type="RefSeq" id="WP_186745530.1">
    <property type="nucleotide sequence ID" value="NZ_CP060394.1"/>
</dbReference>
<protein>
    <submittedName>
        <fullName evidence="2">NAD(P)-binding domain-containing protein</fullName>
    </submittedName>
</protein>
<organism evidence="2 3">
    <name type="scientific">Alloacidobacterium dinghuense</name>
    <dbReference type="NCBI Taxonomy" id="2763107"/>
    <lineage>
        <taxon>Bacteria</taxon>
        <taxon>Pseudomonadati</taxon>
        <taxon>Acidobacteriota</taxon>
        <taxon>Terriglobia</taxon>
        <taxon>Terriglobales</taxon>
        <taxon>Acidobacteriaceae</taxon>
        <taxon>Alloacidobacterium</taxon>
    </lineage>
</organism>
<evidence type="ECO:0000256" key="1">
    <source>
        <dbReference type="ARBA" id="ARBA00023002"/>
    </source>
</evidence>
<dbReference type="PRINTS" id="PR00411">
    <property type="entry name" value="PNDRDTASEI"/>
</dbReference>
<dbReference type="PANTHER" id="PTHR43539">
    <property type="entry name" value="FLAVIN-BINDING MONOOXYGENASE-LIKE PROTEIN (AFU_ORTHOLOGUE AFUA_4G09220)"/>
    <property type="match status" value="1"/>
</dbReference>
<evidence type="ECO:0000313" key="2">
    <source>
        <dbReference type="EMBL" id="QNI33841.1"/>
    </source>
</evidence>
<evidence type="ECO:0000313" key="3">
    <source>
        <dbReference type="Proteomes" id="UP000515312"/>
    </source>
</evidence>
<dbReference type="Gene3D" id="3.50.50.60">
    <property type="entry name" value="FAD/NAD(P)-binding domain"/>
    <property type="match status" value="1"/>
</dbReference>
<dbReference type="Pfam" id="PF13738">
    <property type="entry name" value="Pyr_redox_3"/>
    <property type="match status" value="1"/>
</dbReference>
<dbReference type="KEGG" id="adin:H7849_07990"/>
<dbReference type="Proteomes" id="UP000515312">
    <property type="component" value="Chromosome"/>
</dbReference>
<accession>A0A7G8BMS1</accession>
<dbReference type="GO" id="GO:0004497">
    <property type="term" value="F:monooxygenase activity"/>
    <property type="evidence" value="ECO:0007669"/>
    <property type="project" value="TreeGrafter"/>
</dbReference>
<proteinExistence type="predicted"/>
<gene>
    <name evidence="2" type="ORF">H7849_07990</name>
</gene>
<name>A0A7G8BMS1_9BACT</name>
<dbReference type="InterPro" id="IPR036188">
    <property type="entry name" value="FAD/NAD-bd_sf"/>
</dbReference>
<dbReference type="InterPro" id="IPR050982">
    <property type="entry name" value="Auxin_biosynth/cation_transpt"/>
</dbReference>
<dbReference type="AlphaFoldDB" id="A0A7G8BMS1"/>
<dbReference type="SUPFAM" id="SSF51905">
    <property type="entry name" value="FAD/NAD(P)-binding domain"/>
    <property type="match status" value="1"/>
</dbReference>
<keyword evidence="1" id="KW-0560">Oxidoreductase</keyword>